<proteinExistence type="inferred from homology"/>
<dbReference type="RefSeq" id="WP_238548621.1">
    <property type="nucleotide sequence ID" value="NZ_ABXB03000001.1"/>
</dbReference>
<dbReference type="InterPro" id="IPR001173">
    <property type="entry name" value="Glyco_trans_2-like"/>
</dbReference>
<comment type="caution">
    <text evidence="6">The sequence shown here is derived from an EMBL/GenBank/DDBJ whole genome shotgun (WGS) entry which is preliminary data.</text>
</comment>
<sequence>MREKTELRFGFIVLHYLSDKATMQCVDSIRRYCKNYDYRIVVVDNNSSNGSYERLLDNYGNDADILLVHNATNEGFARGNNVGYRLCRDKLECQFIVAINNDAMLADDRFIPLCIADFEDTGCGVIGPDIISTRDNLHQNPIYDIIDTHDEVKRQIRHFTLLLKLEKLHLYQPLVVLRGMLTGAGMNSSSPYKRNTASANLDIPYKLHGACLIFTPNYIQCYEDCFDPGTFLYFEEDILLMRCRKAGLKMLYDSRFCVKHMEDASTDSMKQNARDKQIFVWNNYIHSLNVLKQYI</sequence>
<accession>A0A087AK06</accession>
<evidence type="ECO:0000256" key="3">
    <source>
        <dbReference type="ARBA" id="ARBA00022676"/>
    </source>
</evidence>
<dbReference type="InterPro" id="IPR029044">
    <property type="entry name" value="Nucleotide-diphossugar_trans"/>
</dbReference>
<keyword evidence="3" id="KW-0328">Glycosyltransferase</keyword>
<name>A0A087AK06_9BIFI</name>
<feature type="domain" description="Glycosyltransferase 2-like" evidence="5">
    <location>
        <begin position="18"/>
        <end position="146"/>
    </location>
</feature>
<dbReference type="Gene3D" id="3.90.550.10">
    <property type="entry name" value="Spore Coat Polysaccharide Biosynthesis Protein SpsA, Chain A"/>
    <property type="match status" value="1"/>
</dbReference>
<gene>
    <name evidence="6" type="ORF">BGLCM_0692</name>
</gene>
<dbReference type="Pfam" id="PF00535">
    <property type="entry name" value="Glycos_transf_2"/>
    <property type="match status" value="1"/>
</dbReference>
<reference evidence="6 7" key="1">
    <citation type="submission" date="2014-03" db="EMBL/GenBank/DDBJ databases">
        <title>Genomics of Bifidobacteria.</title>
        <authorList>
            <person name="Ventura M."/>
            <person name="Milani C."/>
            <person name="Lugli G.A."/>
        </authorList>
    </citation>
    <scope>NUCLEOTIDE SEQUENCE [LARGE SCALE GENOMIC DNA]</scope>
    <source>
        <strain evidence="6 7">LMG 11596</strain>
    </source>
</reference>
<evidence type="ECO:0000313" key="6">
    <source>
        <dbReference type="EMBL" id="KFI59106.1"/>
    </source>
</evidence>
<dbReference type="GO" id="GO:0016757">
    <property type="term" value="F:glycosyltransferase activity"/>
    <property type="evidence" value="ECO:0007669"/>
    <property type="project" value="UniProtKB-KW"/>
</dbReference>
<comment type="similarity">
    <text evidence="2">Belongs to the glycosyltransferase 2 family.</text>
</comment>
<protein>
    <submittedName>
        <fullName evidence="6">Glycosyl transferase family protein</fullName>
    </submittedName>
</protein>
<organism evidence="6 7">
    <name type="scientific">Bifidobacterium gallicum DSM 20093 = LMG 11596</name>
    <dbReference type="NCBI Taxonomy" id="561180"/>
    <lineage>
        <taxon>Bacteria</taxon>
        <taxon>Bacillati</taxon>
        <taxon>Actinomycetota</taxon>
        <taxon>Actinomycetes</taxon>
        <taxon>Bifidobacteriales</taxon>
        <taxon>Bifidobacteriaceae</taxon>
        <taxon>Bifidobacterium</taxon>
    </lineage>
</organism>
<dbReference type="Proteomes" id="UP000029074">
    <property type="component" value="Unassembled WGS sequence"/>
</dbReference>
<dbReference type="PANTHER" id="PTHR43179:SF12">
    <property type="entry name" value="GALACTOFURANOSYLTRANSFERASE GLFT2"/>
    <property type="match status" value="1"/>
</dbReference>
<evidence type="ECO:0000259" key="5">
    <source>
        <dbReference type="Pfam" id="PF00535"/>
    </source>
</evidence>
<dbReference type="PANTHER" id="PTHR43179">
    <property type="entry name" value="RHAMNOSYLTRANSFERASE WBBL"/>
    <property type="match status" value="1"/>
</dbReference>
<keyword evidence="7" id="KW-1185">Reference proteome</keyword>
<evidence type="ECO:0000256" key="1">
    <source>
        <dbReference type="ARBA" id="ARBA00004776"/>
    </source>
</evidence>
<comment type="pathway">
    <text evidence="1">Cell wall biogenesis; cell wall polysaccharide biosynthesis.</text>
</comment>
<dbReference type="AlphaFoldDB" id="A0A087AK06"/>
<evidence type="ECO:0000256" key="4">
    <source>
        <dbReference type="ARBA" id="ARBA00022679"/>
    </source>
</evidence>
<dbReference type="SUPFAM" id="SSF53448">
    <property type="entry name" value="Nucleotide-diphospho-sugar transferases"/>
    <property type="match status" value="1"/>
</dbReference>
<keyword evidence="4 6" id="KW-0808">Transferase</keyword>
<evidence type="ECO:0000256" key="2">
    <source>
        <dbReference type="ARBA" id="ARBA00006739"/>
    </source>
</evidence>
<evidence type="ECO:0000313" key="7">
    <source>
        <dbReference type="Proteomes" id="UP000029074"/>
    </source>
</evidence>
<dbReference type="EMBL" id="JGYW01000004">
    <property type="protein sequence ID" value="KFI59106.1"/>
    <property type="molecule type" value="Genomic_DNA"/>
</dbReference>